<proteinExistence type="predicted"/>
<evidence type="ECO:0000313" key="3">
    <source>
        <dbReference type="Proteomes" id="UP000065807"/>
    </source>
</evidence>
<gene>
    <name evidence="2" type="ORF">LIP_3451</name>
</gene>
<evidence type="ECO:0008006" key="4">
    <source>
        <dbReference type="Google" id="ProtNLM"/>
    </source>
</evidence>
<reference evidence="3" key="1">
    <citation type="submission" date="2015-07" db="EMBL/GenBank/DDBJ databases">
        <title>Complete genome sequence and phylogenetic analysis of Limnochorda pilosa.</title>
        <authorList>
            <person name="Watanabe M."/>
            <person name="Kojima H."/>
            <person name="Fukui M."/>
        </authorList>
    </citation>
    <scope>NUCLEOTIDE SEQUENCE [LARGE SCALE GENOMIC DNA]</scope>
    <source>
        <strain evidence="3">HC45</strain>
    </source>
</reference>
<name>A0A0K2SQ61_LIMPI</name>
<dbReference type="InterPro" id="IPR051200">
    <property type="entry name" value="Host-pathogen_enzymatic-act"/>
</dbReference>
<reference evidence="3" key="2">
    <citation type="journal article" date="2016" name="Int. J. Syst. Evol. Microbiol.">
        <title>Complete genome sequence and cell structure of Limnochorda pilosa, a Gram-negative spore-former within the phylum Firmicutes.</title>
        <authorList>
            <person name="Watanabe M."/>
            <person name="Kojima H."/>
            <person name="Fukui M."/>
        </authorList>
    </citation>
    <scope>NUCLEOTIDE SEQUENCE [LARGE SCALE GENOMIC DNA]</scope>
    <source>
        <strain evidence="3">HC45</strain>
    </source>
</reference>
<dbReference type="STRING" id="1555112.LIP_3451"/>
<dbReference type="PANTHER" id="PTHR47197:SF3">
    <property type="entry name" value="DIHYDRO-HEME D1 DEHYDROGENASE"/>
    <property type="match status" value="1"/>
</dbReference>
<feature type="region of interest" description="Disordered" evidence="1">
    <location>
        <begin position="397"/>
        <end position="464"/>
    </location>
</feature>
<dbReference type="AlphaFoldDB" id="A0A0K2SQ61"/>
<evidence type="ECO:0000256" key="1">
    <source>
        <dbReference type="SAM" id="MobiDB-lite"/>
    </source>
</evidence>
<dbReference type="OrthoDB" id="55891at2"/>
<dbReference type="SUPFAM" id="SSF51004">
    <property type="entry name" value="C-terminal (heme d1) domain of cytochrome cd1-nitrite reductase"/>
    <property type="match status" value="1"/>
</dbReference>
<dbReference type="Gene3D" id="2.130.10.10">
    <property type="entry name" value="YVTN repeat-like/Quinoprotein amine dehydrogenase"/>
    <property type="match status" value="2"/>
</dbReference>
<dbReference type="InterPro" id="IPR019405">
    <property type="entry name" value="Lactonase_7-beta_prop"/>
</dbReference>
<keyword evidence="3" id="KW-1185">Reference proteome</keyword>
<dbReference type="Proteomes" id="UP000065807">
    <property type="component" value="Chromosome"/>
</dbReference>
<dbReference type="Pfam" id="PF10282">
    <property type="entry name" value="Lactonase"/>
    <property type="match status" value="1"/>
</dbReference>
<dbReference type="InterPro" id="IPR015943">
    <property type="entry name" value="WD40/YVTN_repeat-like_dom_sf"/>
</dbReference>
<organism evidence="2 3">
    <name type="scientific">Limnochorda pilosa</name>
    <dbReference type="NCBI Taxonomy" id="1555112"/>
    <lineage>
        <taxon>Bacteria</taxon>
        <taxon>Bacillati</taxon>
        <taxon>Bacillota</taxon>
        <taxon>Limnochordia</taxon>
        <taxon>Limnochordales</taxon>
        <taxon>Limnochordaceae</taxon>
        <taxon>Limnochorda</taxon>
    </lineage>
</organism>
<dbReference type="EMBL" id="AP014924">
    <property type="protein sequence ID" value="BAS29263.1"/>
    <property type="molecule type" value="Genomic_DNA"/>
</dbReference>
<dbReference type="KEGG" id="lpil:LIP_3451"/>
<evidence type="ECO:0000313" key="2">
    <source>
        <dbReference type="EMBL" id="BAS29263.1"/>
    </source>
</evidence>
<dbReference type="InterPro" id="IPR011048">
    <property type="entry name" value="Haem_d1_sf"/>
</dbReference>
<dbReference type="RefSeq" id="WP_144440553.1">
    <property type="nucleotide sequence ID" value="NZ_AP014924.1"/>
</dbReference>
<sequence length="464" mass="49622">MRILSGTCMRRGRLARFTMGVLLAALILMFQTGAAAEVSEAALWRVSDQGPVYVEVLWATPLDAGDGTSLDFQVRMTTHSGDLTTLDFPSLLTLVTSDGREVGGFDWTYLARSSHHPQAVASLPAQVDGAAVVGPQTEWIELRLHSVGSVAMRSFRWELDSDLHAALGHDTSQAQAQAGQPEQTPAVQIQGAGDYRILVPNALDGTVTVVDARSFTVEKTLPVGEAASHGIAVHPDGDRFYVADADAGTPRIFDMGTGAEIGRVPVGHRVHGTDISPDGRYVAVTGEDRFDIIQVDHPGDERVVQTLAYPEADPNHIDFAPDGRYLYAVLQGIDKLGVFAYTGDPVEPYRELARVEVGGSPNESRASADGRRVYTANWKGDSVTAVEVGSWRPLATIATAGPSHTGGRRGAGGGQRRGARPRERATSPGAIDPLDVRRREPTMTQGTVGLPCLNGHVEAPRGRE</sequence>
<accession>A0A0K2SQ61</accession>
<protein>
    <recommendedName>
        <fullName evidence="4">YncE family protein</fullName>
    </recommendedName>
</protein>
<dbReference type="PANTHER" id="PTHR47197">
    <property type="entry name" value="PROTEIN NIRF"/>
    <property type="match status" value="1"/>
</dbReference>